<proteinExistence type="predicted"/>
<organism evidence="2 3">
    <name type="scientific">Rhizobium laguerreae</name>
    <dbReference type="NCBI Taxonomy" id="1076926"/>
    <lineage>
        <taxon>Bacteria</taxon>
        <taxon>Pseudomonadati</taxon>
        <taxon>Pseudomonadota</taxon>
        <taxon>Alphaproteobacteria</taxon>
        <taxon>Hyphomicrobiales</taxon>
        <taxon>Rhizobiaceae</taxon>
        <taxon>Rhizobium/Agrobacterium group</taxon>
        <taxon>Rhizobium</taxon>
    </lineage>
</organism>
<reference evidence="1 4" key="2">
    <citation type="submission" date="2020-08" db="EMBL/GenBank/DDBJ databases">
        <title>Genomic Encyclopedia of Type Strains, Phase III (KMG-III): the genomes of soil and plant-associated and newly described type strains.</title>
        <authorList>
            <person name="Whitman W."/>
        </authorList>
    </citation>
    <scope>NUCLEOTIDE SEQUENCE [LARGE SCALE GENOMIC DNA]</scope>
    <source>
        <strain evidence="1 4">CECT 8280</strain>
    </source>
</reference>
<gene>
    <name evidence="2" type="ORF">EV131_11479</name>
    <name evidence="1" type="ORF">FHS25_006185</name>
</gene>
<protein>
    <submittedName>
        <fullName evidence="2">Uncharacterized protein</fullName>
    </submittedName>
</protein>
<dbReference type="EMBL" id="JACHXX010000011">
    <property type="protein sequence ID" value="MBB3165675.1"/>
    <property type="molecule type" value="Genomic_DNA"/>
</dbReference>
<sequence length="80" mass="8910">MTDNLVKNARAVFPPALDTLSVHDVMVPFIEQGGYAFLLGESEEYLASTDRSQHLSRTPRQLRSLFGSPEIMPDIDCSQV</sequence>
<dbReference type="AlphaFoldDB" id="A0AAX2QFL0"/>
<dbReference type="Proteomes" id="UP000295021">
    <property type="component" value="Unassembled WGS sequence"/>
</dbReference>
<keyword evidence="4" id="KW-1185">Reference proteome</keyword>
<evidence type="ECO:0000313" key="1">
    <source>
        <dbReference type="EMBL" id="MBB3165675.1"/>
    </source>
</evidence>
<evidence type="ECO:0000313" key="3">
    <source>
        <dbReference type="Proteomes" id="UP000295021"/>
    </source>
</evidence>
<accession>A0AAX2QFL0</accession>
<dbReference type="EMBL" id="SMBI01000014">
    <property type="protein sequence ID" value="TCU18572.1"/>
    <property type="molecule type" value="Genomic_DNA"/>
</dbReference>
<evidence type="ECO:0000313" key="4">
    <source>
        <dbReference type="Proteomes" id="UP000542811"/>
    </source>
</evidence>
<reference evidence="2 3" key="1">
    <citation type="submission" date="2019-03" db="EMBL/GenBank/DDBJ databases">
        <title>Genomic Encyclopedia of Type Strains, Phase IV (KMG-V): Genome sequencing to study the core and pangenomes of soil and plant-associated prokaryotes.</title>
        <authorList>
            <person name="Whitman W."/>
        </authorList>
    </citation>
    <scope>NUCLEOTIDE SEQUENCE [LARGE SCALE GENOMIC DNA]</scope>
    <source>
        <strain evidence="2 3">FB403</strain>
    </source>
</reference>
<dbReference type="Proteomes" id="UP000542811">
    <property type="component" value="Unassembled WGS sequence"/>
</dbReference>
<comment type="caution">
    <text evidence="2">The sequence shown here is derived from an EMBL/GenBank/DDBJ whole genome shotgun (WGS) entry which is preliminary data.</text>
</comment>
<name>A0AAX2QFL0_9HYPH</name>
<evidence type="ECO:0000313" key="2">
    <source>
        <dbReference type="EMBL" id="TCU18572.1"/>
    </source>
</evidence>